<dbReference type="InterPro" id="IPR010209">
    <property type="entry name" value="Ion_transpt_RnfG/RsxG"/>
</dbReference>
<gene>
    <name evidence="9" type="ORF">ISALK_06025</name>
</gene>
<dbReference type="EMBL" id="SUMG01000005">
    <property type="protein sequence ID" value="NBG88055.1"/>
    <property type="molecule type" value="Genomic_DNA"/>
</dbReference>
<keyword evidence="2" id="KW-0597">Phosphoprotein</keyword>
<evidence type="ECO:0000256" key="1">
    <source>
        <dbReference type="ARBA" id="ARBA00022448"/>
    </source>
</evidence>
<keyword evidence="5" id="KW-0249">Electron transport</keyword>
<organism evidence="9 10">
    <name type="scientific">Isachenkonia alkalipeptolytica</name>
    <dbReference type="NCBI Taxonomy" id="2565777"/>
    <lineage>
        <taxon>Bacteria</taxon>
        <taxon>Bacillati</taxon>
        <taxon>Bacillota</taxon>
        <taxon>Clostridia</taxon>
        <taxon>Eubacteriales</taxon>
        <taxon>Clostridiaceae</taxon>
        <taxon>Isachenkonia</taxon>
    </lineage>
</organism>
<evidence type="ECO:0000256" key="6">
    <source>
        <dbReference type="SAM" id="MobiDB-lite"/>
    </source>
</evidence>
<keyword evidence="10" id="KW-1185">Reference proteome</keyword>
<keyword evidence="3" id="KW-0285">Flavoprotein</keyword>
<comment type="caution">
    <text evidence="9">The sequence shown here is derived from an EMBL/GenBank/DDBJ whole genome shotgun (WGS) entry which is preliminary data.</text>
</comment>
<dbReference type="GO" id="GO:0022900">
    <property type="term" value="P:electron transport chain"/>
    <property type="evidence" value="ECO:0007669"/>
    <property type="project" value="InterPro"/>
</dbReference>
<dbReference type="SMART" id="SM00900">
    <property type="entry name" value="FMN_bind"/>
    <property type="match status" value="3"/>
</dbReference>
<dbReference type="InterPro" id="IPR007329">
    <property type="entry name" value="FMN-bd"/>
</dbReference>
<feature type="region of interest" description="Disordered" evidence="6">
    <location>
        <begin position="274"/>
        <end position="298"/>
    </location>
</feature>
<evidence type="ECO:0000256" key="5">
    <source>
        <dbReference type="ARBA" id="ARBA00022982"/>
    </source>
</evidence>
<dbReference type="PANTHER" id="PTHR36118">
    <property type="entry name" value="ION-TRANSLOCATING OXIDOREDUCTASE COMPLEX SUBUNIT G"/>
    <property type="match status" value="1"/>
</dbReference>
<dbReference type="Proteomes" id="UP000449710">
    <property type="component" value="Unassembled WGS sequence"/>
</dbReference>
<evidence type="ECO:0000259" key="8">
    <source>
        <dbReference type="SMART" id="SM00900"/>
    </source>
</evidence>
<accession>A0AA43XLF8</accession>
<dbReference type="GO" id="GO:0009055">
    <property type="term" value="F:electron transfer activity"/>
    <property type="evidence" value="ECO:0007669"/>
    <property type="project" value="InterPro"/>
</dbReference>
<dbReference type="Gene3D" id="3.90.1010.20">
    <property type="match status" value="3"/>
</dbReference>
<keyword evidence="7" id="KW-0812">Transmembrane</keyword>
<name>A0AA43XLF8_9CLOT</name>
<protein>
    <submittedName>
        <fullName evidence="9">FMN-binding protein</fullName>
    </submittedName>
</protein>
<evidence type="ECO:0000313" key="9">
    <source>
        <dbReference type="EMBL" id="NBG88055.1"/>
    </source>
</evidence>
<keyword evidence="4" id="KW-0288">FMN</keyword>
<dbReference type="PANTHER" id="PTHR36118:SF1">
    <property type="entry name" value="ION-TRANSLOCATING OXIDOREDUCTASE COMPLEX SUBUNIT G"/>
    <property type="match status" value="1"/>
</dbReference>
<dbReference type="RefSeq" id="WP_160720169.1">
    <property type="nucleotide sequence ID" value="NZ_SUMG01000005.1"/>
</dbReference>
<feature type="domain" description="FMN-binding" evidence="8">
    <location>
        <begin position="43"/>
        <end position="117"/>
    </location>
</feature>
<dbReference type="GO" id="GO:0010181">
    <property type="term" value="F:FMN binding"/>
    <property type="evidence" value="ECO:0007669"/>
    <property type="project" value="InterPro"/>
</dbReference>
<evidence type="ECO:0000256" key="4">
    <source>
        <dbReference type="ARBA" id="ARBA00022643"/>
    </source>
</evidence>
<dbReference type="AlphaFoldDB" id="A0AA43XLF8"/>
<sequence>MDKKQIIATIAMVLIAVVALLGYDALREDVTAGAQSYEVTAEGYGGAVRLEVFISDEEIVEIEVLEQNETEGLGDDAIFEVIERIIENNSTEVEVVSGATISSDAAITAVENALAEAGLVAGEAYNVVAQGYGGDIELEVIIADGEIAAVNIIEHSETEGLGDEGMEETVATIIEEQSVDVDTVSGATESSEAVISGVKEALEDAGVELGGEAYEQQGTLGTGSGYGGEIILDVVTDGEEILDIVVVEESETGGLGDIAIDEIIESVLEAQSTEVDSVSGATESSEGALEAIEDALDQ</sequence>
<feature type="transmembrane region" description="Helical" evidence="7">
    <location>
        <begin position="6"/>
        <end position="26"/>
    </location>
</feature>
<evidence type="ECO:0000313" key="10">
    <source>
        <dbReference type="Proteomes" id="UP000449710"/>
    </source>
</evidence>
<evidence type="ECO:0000256" key="2">
    <source>
        <dbReference type="ARBA" id="ARBA00022553"/>
    </source>
</evidence>
<dbReference type="GO" id="GO:0005886">
    <property type="term" value="C:plasma membrane"/>
    <property type="evidence" value="ECO:0007669"/>
    <property type="project" value="InterPro"/>
</dbReference>
<feature type="domain" description="FMN-binding" evidence="8">
    <location>
        <begin position="131"/>
        <end position="205"/>
    </location>
</feature>
<dbReference type="Pfam" id="PF04205">
    <property type="entry name" value="FMN_bind"/>
    <property type="match status" value="3"/>
</dbReference>
<proteinExistence type="predicted"/>
<evidence type="ECO:0000256" key="3">
    <source>
        <dbReference type="ARBA" id="ARBA00022630"/>
    </source>
</evidence>
<keyword evidence="7" id="KW-1133">Transmembrane helix</keyword>
<feature type="compositionally biased region" description="Polar residues" evidence="6">
    <location>
        <begin position="274"/>
        <end position="285"/>
    </location>
</feature>
<feature type="domain" description="FMN-binding" evidence="8">
    <location>
        <begin position="225"/>
        <end position="298"/>
    </location>
</feature>
<reference evidence="9 10" key="1">
    <citation type="submission" date="2019-04" db="EMBL/GenBank/DDBJ databases">
        <title>Isachenkonia alkalipeptolytica gen. nov. sp. nov. a new anaerobic, alkiliphilic organothrophic bacterium capable to reduce synthesized ferrihydrite isolated from a soda lake.</title>
        <authorList>
            <person name="Toshchakov S.V."/>
            <person name="Zavarzina D.G."/>
            <person name="Zhilina T.N."/>
            <person name="Kostrikina N.A."/>
            <person name="Kublanov I.V."/>
        </authorList>
    </citation>
    <scope>NUCLEOTIDE SEQUENCE [LARGE SCALE GENOMIC DNA]</scope>
    <source>
        <strain evidence="9 10">Z-1701</strain>
    </source>
</reference>
<evidence type="ECO:0000256" key="7">
    <source>
        <dbReference type="SAM" id="Phobius"/>
    </source>
</evidence>
<keyword evidence="7" id="KW-0472">Membrane</keyword>
<keyword evidence="1" id="KW-0813">Transport</keyword>